<gene>
    <name evidence="2" type="primary">109593755</name>
</gene>
<feature type="compositionally biased region" description="Polar residues" evidence="1">
    <location>
        <begin position="465"/>
        <end position="482"/>
    </location>
</feature>
<organism evidence="2">
    <name type="scientific">Amphimedon queenslandica</name>
    <name type="common">Sponge</name>
    <dbReference type="NCBI Taxonomy" id="400682"/>
    <lineage>
        <taxon>Eukaryota</taxon>
        <taxon>Metazoa</taxon>
        <taxon>Porifera</taxon>
        <taxon>Demospongiae</taxon>
        <taxon>Heteroscleromorpha</taxon>
        <taxon>Haplosclerida</taxon>
        <taxon>Niphatidae</taxon>
        <taxon>Amphimedon</taxon>
    </lineage>
</organism>
<evidence type="ECO:0000313" key="3">
    <source>
        <dbReference type="Proteomes" id="UP000007879"/>
    </source>
</evidence>
<feature type="compositionally biased region" description="Low complexity" evidence="1">
    <location>
        <begin position="290"/>
        <end position="301"/>
    </location>
</feature>
<evidence type="ECO:0000256" key="1">
    <source>
        <dbReference type="SAM" id="MobiDB-lite"/>
    </source>
</evidence>
<dbReference type="InParanoid" id="A0A1X7VKR8"/>
<feature type="compositionally biased region" description="Polar residues" evidence="1">
    <location>
        <begin position="231"/>
        <end position="250"/>
    </location>
</feature>
<accession>A0A1X7VKR8</accession>
<name>A0A1X7VKR8_AMPQE</name>
<feature type="compositionally biased region" description="Polar residues" evidence="1">
    <location>
        <begin position="332"/>
        <end position="350"/>
    </location>
</feature>
<sequence length="482" mass="52268">MHRRTNSYSYTVNSNSVPPPLAALSKKLQQNEEFVRSTLDRRSYKSSNSSLSANKGYKNVTVTLAVPGKVKYSVEDMYRPRSPVKVNHKSGPRGSPGATAGTDTIPELDSLLCDIKEQLSLMKRERNDIADRLSSLSWGIDDTFDELQASITASAASQQQQRSNSSLRRIHSLDSSSSLASYSLTQLPDNIMETAISEADSASMSSVDNSPLLIHKSGTAPDTVSIDSLTNSGIAGSHSPSIVRRNSSLTRKGMSNRLPTIPDRDSAMSFIEGVDGEIERGGESSSDELQVSPSSFQQVSPENSSPKVLFSPKNSKSPKVSSPTGLYYTLPNRHSSTPSSPHNRTPSSRLDASDTGLFCWDKASINSNDSSSMILQISSATGQLEKVPKTSRLLLSSKVDRQNKDQEYCSLPQSYRLSVSSYYIGPGFEDSDSMIMKLSEEPSVPSRSNSISSVLSSHSARSHKLSTSSRNSVLLNSKETSV</sequence>
<proteinExistence type="predicted"/>
<feature type="compositionally biased region" description="Low complexity" evidence="1">
    <location>
        <begin position="442"/>
        <end position="459"/>
    </location>
</feature>
<dbReference type="AlphaFoldDB" id="A0A1X7VKR8"/>
<feature type="region of interest" description="Disordered" evidence="1">
    <location>
        <begin position="83"/>
        <end position="103"/>
    </location>
</feature>
<dbReference type="EnsemblMetazoa" id="Aqu2.1.40637_001">
    <property type="protein sequence ID" value="Aqu2.1.40637_001"/>
    <property type="gene ID" value="Aqu2.1.40637"/>
</dbReference>
<dbReference type="KEGG" id="aqu:109593755"/>
<feature type="compositionally biased region" description="Low complexity" evidence="1">
    <location>
        <begin position="311"/>
        <end position="323"/>
    </location>
</feature>
<dbReference type="EnsemblMetazoa" id="XM_020008800.1">
    <property type="protein sequence ID" value="XP_019864359.1"/>
    <property type="gene ID" value="LOC109593755"/>
</dbReference>
<dbReference type="Proteomes" id="UP000007879">
    <property type="component" value="Unassembled WGS sequence"/>
</dbReference>
<feature type="region of interest" description="Disordered" evidence="1">
    <location>
        <begin position="231"/>
        <end position="351"/>
    </location>
</feature>
<keyword evidence="3" id="KW-1185">Reference proteome</keyword>
<protein>
    <submittedName>
        <fullName evidence="2">Uncharacterized protein</fullName>
    </submittedName>
</protein>
<feature type="region of interest" description="Disordered" evidence="1">
    <location>
        <begin position="439"/>
        <end position="482"/>
    </location>
</feature>
<reference evidence="2" key="2">
    <citation type="submission" date="2017-05" db="UniProtKB">
        <authorList>
            <consortium name="EnsemblMetazoa"/>
        </authorList>
    </citation>
    <scope>IDENTIFICATION</scope>
</reference>
<reference evidence="3" key="1">
    <citation type="journal article" date="2010" name="Nature">
        <title>The Amphimedon queenslandica genome and the evolution of animal complexity.</title>
        <authorList>
            <person name="Srivastava M."/>
            <person name="Simakov O."/>
            <person name="Chapman J."/>
            <person name="Fahey B."/>
            <person name="Gauthier M.E."/>
            <person name="Mitros T."/>
            <person name="Richards G.S."/>
            <person name="Conaco C."/>
            <person name="Dacre M."/>
            <person name="Hellsten U."/>
            <person name="Larroux C."/>
            <person name="Putnam N.H."/>
            <person name="Stanke M."/>
            <person name="Adamska M."/>
            <person name="Darling A."/>
            <person name="Degnan S.M."/>
            <person name="Oakley T.H."/>
            <person name="Plachetzki D.C."/>
            <person name="Zhai Y."/>
            <person name="Adamski M."/>
            <person name="Calcino A."/>
            <person name="Cummins S.F."/>
            <person name="Goodstein D.M."/>
            <person name="Harris C."/>
            <person name="Jackson D.J."/>
            <person name="Leys S.P."/>
            <person name="Shu S."/>
            <person name="Woodcroft B.J."/>
            <person name="Vervoort M."/>
            <person name="Kosik K.S."/>
            <person name="Manning G."/>
            <person name="Degnan B.M."/>
            <person name="Rokhsar D.S."/>
        </authorList>
    </citation>
    <scope>NUCLEOTIDE SEQUENCE [LARGE SCALE GENOMIC DNA]</scope>
</reference>
<evidence type="ECO:0000313" key="2">
    <source>
        <dbReference type="EnsemblMetazoa" id="Aqu2.1.40637_001"/>
    </source>
</evidence>